<evidence type="ECO:0000256" key="1">
    <source>
        <dbReference type="SAM" id="MobiDB-lite"/>
    </source>
</evidence>
<feature type="region of interest" description="Disordered" evidence="1">
    <location>
        <begin position="1"/>
        <end position="35"/>
    </location>
</feature>
<sequence>MKGLIRAGTRRLPKPPAARPAPALAETRPNVGDMR</sequence>
<reference evidence="2" key="1">
    <citation type="journal article" date="2007" name="J. Bacteriol.">
        <title>Comparative genome analysis of four magnetotactic bacteria reveals a complex set of group-specific genes implicated in magnetosome biomineralization and function.</title>
        <authorList>
            <person name="Richter M."/>
            <person name="Kube M."/>
            <person name="Bazylinski D.A."/>
            <person name="Lombardot T."/>
            <person name="Gloeckner F.O."/>
            <person name="Reinhardt R."/>
            <person name="Schueler D."/>
        </authorList>
    </citation>
    <scope>NUCLEOTIDE SEQUENCE</scope>
    <source>
        <strain evidence="2">MSR-1</strain>
    </source>
</reference>
<proteinExistence type="predicted"/>
<evidence type="ECO:0000313" key="2">
    <source>
        <dbReference type="EMBL" id="CAM74104.1"/>
    </source>
</evidence>
<organism evidence="2">
    <name type="scientific">Magnetospirillum gryphiswaldense</name>
    <dbReference type="NCBI Taxonomy" id="55518"/>
    <lineage>
        <taxon>Bacteria</taxon>
        <taxon>Pseudomonadati</taxon>
        <taxon>Pseudomonadota</taxon>
        <taxon>Alphaproteobacteria</taxon>
        <taxon>Rhodospirillales</taxon>
        <taxon>Rhodospirillaceae</taxon>
        <taxon>Magnetospirillum</taxon>
    </lineage>
</organism>
<dbReference type="EMBL" id="CU459003">
    <property type="protein sequence ID" value="CAM74104.1"/>
    <property type="molecule type" value="Genomic_DNA"/>
</dbReference>
<protein>
    <submittedName>
        <fullName evidence="2">Uncharacterized protein</fullName>
    </submittedName>
</protein>
<dbReference type="AlphaFoldDB" id="A4TTZ7"/>
<name>A4TTZ7_9PROT</name>
<gene>
    <name evidence="2" type="ORF">MGR_2075</name>
</gene>
<accession>A4TTZ7</accession>